<dbReference type="Pfam" id="PF09509">
    <property type="entry name" value="Hypoth_Ymh"/>
    <property type="match status" value="1"/>
</dbReference>
<evidence type="ECO:0000259" key="1">
    <source>
        <dbReference type="Pfam" id="PF09509"/>
    </source>
</evidence>
<feature type="domain" description="Conserved hypothetical protein CHP02391" evidence="1">
    <location>
        <begin position="114"/>
        <end position="230"/>
    </location>
</feature>
<reference evidence="2 3" key="1">
    <citation type="submission" date="2012-09" db="EMBL/GenBank/DDBJ databases">
        <title>Genome Sequence of alkane-degrading Bacterium Alcanivorax sp. 6-D-6.</title>
        <authorList>
            <person name="Lai Q."/>
            <person name="Shao Z."/>
        </authorList>
    </citation>
    <scope>NUCLEOTIDE SEQUENCE [LARGE SCALE GENOMIC DNA]</scope>
    <source>
        <strain evidence="2 3">6-D-6</strain>
    </source>
</reference>
<organism evidence="2 3">
    <name type="scientific">Alcanivorax xiamenensis</name>
    <dbReference type="NCBI Taxonomy" id="1177156"/>
    <lineage>
        <taxon>Bacteria</taxon>
        <taxon>Pseudomonadati</taxon>
        <taxon>Pseudomonadota</taxon>
        <taxon>Gammaproteobacteria</taxon>
        <taxon>Oceanospirillales</taxon>
        <taxon>Alcanivoracaceae</taxon>
        <taxon>Alcanivorax</taxon>
    </lineage>
</organism>
<accession>A0ABQ6Y9D8</accession>
<dbReference type="EMBL" id="AQPF01000011">
    <property type="protein sequence ID" value="KAF0806050.1"/>
    <property type="molecule type" value="Genomic_DNA"/>
</dbReference>
<keyword evidence="3" id="KW-1185">Reference proteome</keyword>
<comment type="caution">
    <text evidence="2">The sequence shown here is derived from an EMBL/GenBank/DDBJ whole genome shotgun (WGS) entry which is preliminary data.</text>
</comment>
<gene>
    <name evidence="2" type="ORF">A6D6_01868</name>
</gene>
<sequence>MVRWYLSVKNILRAIEQKAGDALPIYEQGGKEACAAINNYMSSDYERLWDLWRQQFPEERLGNLGRHIHFGEDCDYRDIINHDLPEIDRRAEAHLLASVGEERPEIYMGFEHLLHPIIVEHAYQLFRNGHLREAVLNSITAVFDFIRARTGSEEDGDRLIGQVMSPNDPRLILSELGTDSGQNDQRGFMQIFKGAYQGIRNPKAHSLTHDLTEMKAAQYLVFASLLARRVEEATDV</sequence>
<evidence type="ECO:0000313" key="2">
    <source>
        <dbReference type="EMBL" id="KAF0806050.1"/>
    </source>
</evidence>
<dbReference type="NCBIfam" id="TIGR02391">
    <property type="entry name" value="hypoth_ymh"/>
    <property type="match status" value="1"/>
</dbReference>
<protein>
    <recommendedName>
        <fullName evidence="1">Conserved hypothetical protein CHP02391 domain-containing protein</fullName>
    </recommendedName>
</protein>
<proteinExistence type="predicted"/>
<dbReference type="RefSeq" id="WP_159660571.1">
    <property type="nucleotide sequence ID" value="NZ_AQPF01000011.1"/>
</dbReference>
<name>A0ABQ6Y9D8_9GAMM</name>
<dbReference type="Proteomes" id="UP000771797">
    <property type="component" value="Unassembled WGS sequence"/>
</dbReference>
<dbReference type="InterPro" id="IPR012654">
    <property type="entry name" value="CHP02391"/>
</dbReference>
<evidence type="ECO:0000313" key="3">
    <source>
        <dbReference type="Proteomes" id="UP000771797"/>
    </source>
</evidence>